<dbReference type="Pfam" id="PF00072">
    <property type="entry name" value="Response_reg"/>
    <property type="match status" value="1"/>
</dbReference>
<dbReference type="PROSITE" id="PS50110">
    <property type="entry name" value="RESPONSE_REGULATORY"/>
    <property type="match status" value="1"/>
</dbReference>
<feature type="domain" description="Response regulatory" evidence="2">
    <location>
        <begin position="16"/>
        <end position="146"/>
    </location>
</feature>
<dbReference type="EMBL" id="JRLF01000009">
    <property type="protein sequence ID" value="KQB41086.1"/>
    <property type="molecule type" value="Genomic_DNA"/>
</dbReference>
<evidence type="ECO:0000313" key="4">
    <source>
        <dbReference type="Proteomes" id="UP000050443"/>
    </source>
</evidence>
<comment type="caution">
    <text evidence="3">The sequence shown here is derived from an EMBL/GenBank/DDBJ whole genome shotgun (WGS) entry which is preliminary data.</text>
</comment>
<dbReference type="PATRIC" id="fig|362413.3.peg.4379"/>
<dbReference type="STRING" id="362413.RC62_4461"/>
<dbReference type="SMART" id="SM00448">
    <property type="entry name" value="REC"/>
    <property type="match status" value="1"/>
</dbReference>
<dbReference type="SUPFAM" id="SSF52172">
    <property type="entry name" value="CheY-like"/>
    <property type="match status" value="1"/>
</dbReference>
<accession>A0A0Q0SAU4</accession>
<evidence type="ECO:0000313" key="3">
    <source>
        <dbReference type="EMBL" id="KQB41086.1"/>
    </source>
</evidence>
<name>A0A0Q0SAU4_9FLAO</name>
<keyword evidence="1" id="KW-0597">Phosphoprotein</keyword>
<dbReference type="GO" id="GO:0000160">
    <property type="term" value="P:phosphorelay signal transduction system"/>
    <property type="evidence" value="ECO:0007669"/>
    <property type="project" value="InterPro"/>
</dbReference>
<proteinExistence type="predicted"/>
<sequence length="232" mass="26741">MTIHPNATDPQLIKKNILIVDDHPFIIEGYKNAITRYNPKQYEFLISQAHDCKSGYELIKDPETPDFDVAFLDISMPAYEEKDIFSGEDLAKLILDKMPNCKVILLTMYTELLKIKTIIRTIKPNGLVIKNDLTFDELLFAFDKVMKNDKYYSQSVQKILNQSPHNSIEIDEFDKQILFHLSKGTPVEDMPQYIPISLNAIEKRRVSLKELLKIKSGSDEELLKEAKSKGLF</sequence>
<dbReference type="RefSeq" id="WP_055094118.1">
    <property type="nucleotide sequence ID" value="NZ_JRLF01000009.1"/>
</dbReference>
<gene>
    <name evidence="3" type="ORF">RC62_4461</name>
</gene>
<dbReference type="OrthoDB" id="651456at2"/>
<dbReference type="AlphaFoldDB" id="A0A0Q0SAU4"/>
<protein>
    <submittedName>
        <fullName evidence="3">Response regulator receiver protein</fullName>
    </submittedName>
</protein>
<dbReference type="InterPro" id="IPR011006">
    <property type="entry name" value="CheY-like_superfamily"/>
</dbReference>
<evidence type="ECO:0000256" key="1">
    <source>
        <dbReference type="PROSITE-ProRule" id="PRU00169"/>
    </source>
</evidence>
<feature type="modified residue" description="4-aspartylphosphate" evidence="1">
    <location>
        <position position="73"/>
    </location>
</feature>
<reference evidence="3 4" key="1">
    <citation type="submission" date="2014-09" db="EMBL/GenBank/DDBJ databases">
        <title>Genome sequence of Flavobacterium aquidurense RC62.</title>
        <authorList>
            <person name="Kim J.F."/>
            <person name="Kwak M.-J."/>
        </authorList>
    </citation>
    <scope>NUCLEOTIDE SEQUENCE [LARGE SCALE GENOMIC DNA]</scope>
    <source>
        <strain evidence="3 4">RC62</strain>
    </source>
</reference>
<evidence type="ECO:0000259" key="2">
    <source>
        <dbReference type="PROSITE" id="PS50110"/>
    </source>
</evidence>
<dbReference type="Gene3D" id="3.40.50.2300">
    <property type="match status" value="1"/>
</dbReference>
<dbReference type="Proteomes" id="UP000050443">
    <property type="component" value="Unassembled WGS sequence"/>
</dbReference>
<organism evidence="3 4">
    <name type="scientific">Flavobacterium aquidurense</name>
    <dbReference type="NCBI Taxonomy" id="362413"/>
    <lineage>
        <taxon>Bacteria</taxon>
        <taxon>Pseudomonadati</taxon>
        <taxon>Bacteroidota</taxon>
        <taxon>Flavobacteriia</taxon>
        <taxon>Flavobacteriales</taxon>
        <taxon>Flavobacteriaceae</taxon>
        <taxon>Flavobacterium</taxon>
    </lineage>
</organism>
<dbReference type="InterPro" id="IPR001789">
    <property type="entry name" value="Sig_transdc_resp-reg_receiver"/>
</dbReference>